<accession>A0ABT8ECY4</accession>
<dbReference type="Proteomes" id="UP001168694">
    <property type="component" value="Unassembled WGS sequence"/>
</dbReference>
<gene>
    <name evidence="4" type="ORF">QYF49_22225</name>
</gene>
<keyword evidence="3" id="KW-0460">Magnesium</keyword>
<evidence type="ECO:0000256" key="2">
    <source>
        <dbReference type="ARBA" id="ARBA00022801"/>
    </source>
</evidence>
<dbReference type="RefSeq" id="WP_290401790.1">
    <property type="nucleotide sequence ID" value="NZ_JAUHLN010000006.1"/>
</dbReference>
<evidence type="ECO:0000256" key="1">
    <source>
        <dbReference type="ARBA" id="ARBA00022723"/>
    </source>
</evidence>
<dbReference type="InterPro" id="IPR051400">
    <property type="entry name" value="HAD-like_hydrolase"/>
</dbReference>
<dbReference type="InterPro" id="IPR023214">
    <property type="entry name" value="HAD_sf"/>
</dbReference>
<comment type="caution">
    <text evidence="4">The sequence shown here is derived from an EMBL/GenBank/DDBJ whole genome shotgun (WGS) entry which is preliminary data.</text>
</comment>
<dbReference type="EC" id="3.1.3.-" evidence="4"/>
<evidence type="ECO:0000256" key="3">
    <source>
        <dbReference type="ARBA" id="ARBA00022842"/>
    </source>
</evidence>
<dbReference type="Pfam" id="PF00702">
    <property type="entry name" value="Hydrolase"/>
    <property type="match status" value="1"/>
</dbReference>
<dbReference type="GO" id="GO:0016787">
    <property type="term" value="F:hydrolase activity"/>
    <property type="evidence" value="ECO:0007669"/>
    <property type="project" value="UniProtKB-KW"/>
</dbReference>
<organism evidence="4 5">
    <name type="scientific">Fictibacillus terranigra</name>
    <dbReference type="NCBI Taxonomy" id="3058424"/>
    <lineage>
        <taxon>Bacteria</taxon>
        <taxon>Bacillati</taxon>
        <taxon>Bacillota</taxon>
        <taxon>Bacilli</taxon>
        <taxon>Bacillales</taxon>
        <taxon>Fictibacillaceae</taxon>
        <taxon>Fictibacillus</taxon>
    </lineage>
</organism>
<dbReference type="PANTHER" id="PTHR46470:SF2">
    <property type="entry name" value="GLYCERALDEHYDE 3-PHOSPHATE PHOSPHATASE"/>
    <property type="match status" value="1"/>
</dbReference>
<keyword evidence="5" id="KW-1185">Reference proteome</keyword>
<dbReference type="Gene3D" id="3.40.50.1000">
    <property type="entry name" value="HAD superfamily/HAD-like"/>
    <property type="match status" value="1"/>
</dbReference>
<proteinExistence type="predicted"/>
<sequence>MREMIEKSKLLVFDLDGTLYEDTDHFDYYCSLLQQRADVSIQEEFYNAYEEMKQGSHPVAIGKVYDLKKDAALTVDPLTLQVTAAHLWDGTPIDEETLKREYSGELTYDFERFIAIGDGWWLPYVTAMHYGLSQQDTWESYNATKVYMVSDEFSLTKTPGLKESLQRLQREKHLVLMTNSEKDDVLRLLRELELDELFDEIFSSSRKPVKTKEILKAIISKYKVKPEEAVSIGDNFINEIAPALLMGLNAVYIQPNGCDLHHDNLYIVPTLEQAF</sequence>
<dbReference type="PANTHER" id="PTHR46470">
    <property type="entry name" value="N-ACYLNEURAMINATE-9-PHOSPHATASE"/>
    <property type="match status" value="1"/>
</dbReference>
<evidence type="ECO:0000313" key="5">
    <source>
        <dbReference type="Proteomes" id="UP001168694"/>
    </source>
</evidence>
<keyword evidence="2 4" id="KW-0378">Hydrolase</keyword>
<dbReference type="SUPFAM" id="SSF56784">
    <property type="entry name" value="HAD-like"/>
    <property type="match status" value="1"/>
</dbReference>
<name>A0ABT8ECY4_9BACL</name>
<protein>
    <submittedName>
        <fullName evidence="4">HAD family hydrolase</fullName>
        <ecNumber evidence="4">3.1.3.-</ecNumber>
    </submittedName>
</protein>
<reference evidence="4" key="1">
    <citation type="submission" date="2023-06" db="EMBL/GenBank/DDBJ databases">
        <title>Draft Genome Sequences of Representative Paenibacillus Polymyxa, Bacillus cereus, Fictibacillus sp., and Brevibacillus agri Strains Isolated from Amazonian Dark Earth.</title>
        <authorList>
            <person name="Pellegrinetti T.A."/>
            <person name="Cunha I.C.M."/>
            <person name="Chaves M.G."/>
            <person name="Freitas A.S."/>
            <person name="Silva A.V.R."/>
            <person name="Tsai S.M."/>
            <person name="Mendes L.W."/>
        </authorList>
    </citation>
    <scope>NUCLEOTIDE SEQUENCE</scope>
    <source>
        <strain evidence="4">CENA-BCM004</strain>
    </source>
</reference>
<dbReference type="EMBL" id="JAUHLN010000006">
    <property type="protein sequence ID" value="MDN4075682.1"/>
    <property type="molecule type" value="Genomic_DNA"/>
</dbReference>
<evidence type="ECO:0000313" key="4">
    <source>
        <dbReference type="EMBL" id="MDN4075682.1"/>
    </source>
</evidence>
<keyword evidence="1" id="KW-0479">Metal-binding</keyword>
<dbReference type="InterPro" id="IPR036412">
    <property type="entry name" value="HAD-like_sf"/>
</dbReference>